<dbReference type="PIRSF" id="PIRSF026583">
    <property type="entry name" value="YybT"/>
    <property type="match status" value="1"/>
</dbReference>
<feature type="domain" description="DDH" evidence="9">
    <location>
        <begin position="339"/>
        <end position="496"/>
    </location>
</feature>
<proteinExistence type="inferred from homology"/>
<dbReference type="Pfam" id="PF02272">
    <property type="entry name" value="DHHA1"/>
    <property type="match status" value="1"/>
</dbReference>
<dbReference type="PANTHER" id="PTHR47618:SF2">
    <property type="entry name" value="CYCLIC-DI-AMP PHOSPHODIESTERASE GDPP"/>
    <property type="match status" value="1"/>
</dbReference>
<feature type="domain" description="DHHA1" evidence="10">
    <location>
        <begin position="564"/>
        <end position="651"/>
    </location>
</feature>
<dbReference type="OrthoDB" id="9759476at2"/>
<feature type="binding site" evidence="7">
    <location>
        <position position="443"/>
    </location>
    <ligand>
        <name>Mn(2+)</name>
        <dbReference type="ChEBI" id="CHEBI:29035"/>
        <label>2</label>
    </ligand>
</feature>
<comment type="caution">
    <text evidence="12">The sequence shown here is derived from an EMBL/GenBank/DDBJ whole genome shotgun (WGS) entry which is preliminary data.</text>
</comment>
<dbReference type="PANTHER" id="PTHR47618">
    <property type="entry name" value="BIFUNCTIONAL OLIGORIBONUCLEASE AND PAP PHOSPHATASE NRNA"/>
    <property type="match status" value="1"/>
</dbReference>
<dbReference type="InterPro" id="IPR038763">
    <property type="entry name" value="DHH_sf"/>
</dbReference>
<dbReference type="EC" id="3.1.4.-" evidence="6"/>
<dbReference type="InterPro" id="IPR003156">
    <property type="entry name" value="DHHA1_dom"/>
</dbReference>
<accession>A0A7X1ZB16</accession>
<dbReference type="SUPFAM" id="SSF64182">
    <property type="entry name" value="DHH phosphoesterases"/>
    <property type="match status" value="1"/>
</dbReference>
<feature type="binding site" evidence="7">
    <location>
        <position position="348"/>
    </location>
    <ligand>
        <name>Mn(2+)</name>
        <dbReference type="ChEBI" id="CHEBI:29035"/>
        <label>1</label>
    </ligand>
</feature>
<evidence type="ECO:0000259" key="11">
    <source>
        <dbReference type="Pfam" id="PF21370"/>
    </source>
</evidence>
<keyword evidence="13" id="KW-1185">Reference proteome</keyword>
<feature type="binding site" evidence="7">
    <location>
        <position position="419"/>
    </location>
    <ligand>
        <name>Mn(2+)</name>
        <dbReference type="ChEBI" id="CHEBI:29035"/>
        <label>1</label>
    </ligand>
</feature>
<protein>
    <recommendedName>
        <fullName evidence="6">Cyclic-di-AMP phosphodiesterase</fullName>
        <ecNumber evidence="6">3.1.4.-</ecNumber>
    </recommendedName>
</protein>
<keyword evidence="4 8" id="KW-1133">Transmembrane helix</keyword>
<evidence type="ECO:0000256" key="4">
    <source>
        <dbReference type="ARBA" id="ARBA00022989"/>
    </source>
</evidence>
<dbReference type="GO" id="GO:0016787">
    <property type="term" value="F:hydrolase activity"/>
    <property type="evidence" value="ECO:0007669"/>
    <property type="project" value="UniProtKB-UniRule"/>
</dbReference>
<feature type="binding site" evidence="7">
    <location>
        <position position="350"/>
    </location>
    <ligand>
        <name>Mn(2+)</name>
        <dbReference type="ChEBI" id="CHEBI:29035"/>
        <label>2</label>
    </ligand>
</feature>
<dbReference type="GO" id="GO:0046872">
    <property type="term" value="F:metal ion binding"/>
    <property type="evidence" value="ECO:0007669"/>
    <property type="project" value="UniProtKB-KW"/>
</dbReference>
<dbReference type="InterPro" id="IPR051319">
    <property type="entry name" value="Oligoribo/pAp-PDE_c-di-AMP_PDE"/>
</dbReference>
<evidence type="ECO:0000259" key="9">
    <source>
        <dbReference type="Pfam" id="PF01368"/>
    </source>
</evidence>
<feature type="binding site" evidence="7">
    <location>
        <position position="499"/>
    </location>
    <ligand>
        <name>Mn(2+)</name>
        <dbReference type="ChEBI" id="CHEBI:29035"/>
        <label>2</label>
    </ligand>
</feature>
<evidence type="ECO:0000256" key="7">
    <source>
        <dbReference type="PIRSR" id="PIRSR026583-50"/>
    </source>
</evidence>
<evidence type="ECO:0000259" key="10">
    <source>
        <dbReference type="Pfam" id="PF02272"/>
    </source>
</evidence>
<feature type="binding site" evidence="7">
    <location>
        <position position="419"/>
    </location>
    <ligand>
        <name>Mn(2+)</name>
        <dbReference type="ChEBI" id="CHEBI:29035"/>
        <label>2</label>
    </ligand>
</feature>
<name>A0A7X1ZB16_9LACT</name>
<dbReference type="Pfam" id="PF24898">
    <property type="entry name" value="GGDEF_GdpP"/>
    <property type="match status" value="1"/>
</dbReference>
<dbReference type="Proteomes" id="UP000439550">
    <property type="component" value="Unassembled WGS sequence"/>
</dbReference>
<evidence type="ECO:0000256" key="5">
    <source>
        <dbReference type="ARBA" id="ARBA00023136"/>
    </source>
</evidence>
<evidence type="ECO:0000256" key="6">
    <source>
        <dbReference type="PIRNR" id="PIRNR026583"/>
    </source>
</evidence>
<evidence type="ECO:0000256" key="3">
    <source>
        <dbReference type="ARBA" id="ARBA00022692"/>
    </source>
</evidence>
<dbReference type="InterPro" id="IPR014528">
    <property type="entry name" value="GdpP/PdeA"/>
</dbReference>
<gene>
    <name evidence="12" type="ORF">GHI93_08635</name>
</gene>
<evidence type="ECO:0000313" key="13">
    <source>
        <dbReference type="Proteomes" id="UP000439550"/>
    </source>
</evidence>
<reference evidence="12 13" key="1">
    <citation type="submission" date="2019-10" db="EMBL/GenBank/DDBJ databases">
        <authorList>
            <person name="Dong K."/>
        </authorList>
    </citation>
    <scope>NUCLEOTIDE SEQUENCE [LARGE SCALE GENOMIC DNA]</scope>
    <source>
        <strain evidence="12 13">DSM 28960</strain>
    </source>
</reference>
<dbReference type="Pfam" id="PF21370">
    <property type="entry name" value="PAS_GdpP"/>
    <property type="match status" value="1"/>
</dbReference>
<keyword evidence="7" id="KW-0464">Manganese</keyword>
<evidence type="ECO:0000256" key="1">
    <source>
        <dbReference type="ARBA" id="ARBA00004651"/>
    </source>
</evidence>
<comment type="function">
    <text evidence="6">Has phosphodiesterase (PDE) activity against cyclic-di-AMP (c-di-AMP).</text>
</comment>
<evidence type="ECO:0000313" key="12">
    <source>
        <dbReference type="EMBL" id="MQW39992.1"/>
    </source>
</evidence>
<feature type="binding site" evidence="7">
    <location>
        <position position="344"/>
    </location>
    <ligand>
        <name>Mn(2+)</name>
        <dbReference type="ChEBI" id="CHEBI:29035"/>
        <label>1</label>
    </ligand>
</feature>
<dbReference type="Gene3D" id="3.90.1640.10">
    <property type="entry name" value="inorganic pyrophosphatase (n-terminal core)"/>
    <property type="match status" value="1"/>
</dbReference>
<dbReference type="Gene3D" id="3.30.450.20">
    <property type="entry name" value="PAS domain"/>
    <property type="match status" value="1"/>
</dbReference>
<sequence length="657" mass="74986">MKFLKQITPRMIIVMMILVQLFESLFLVCSSSRYVAIAYLFILNLIITFILLSQAKNYTLRRHDFIRKINDEAENSLNATLDNMPIGVIRFNEKTLEPEWFNPYIDMIYKGNDSVIKREDIKLILKKKLEDQYVTIGNQKYVVNVDEEKHLIYLIDATKEVAFRSDFNDSRAVIGAIYVDNYDDATDLISDSGRTVINNFIASFLEEFSDKYAFYLRRITSSRYFFFCDYRVLDQMIKDKFEVLKEFRTKSTEKEFPLTLSIGVSYGWEDFPNIGNVAMNNLELAQVRGGDQVVLRENSEQARPVYFGGNSEGRTQKSRTRARAISTALRTIISESEDVFIVGHRFTDMDALGAAIAMKVFANMTGKEAFVVYDEKQLLPDVARAIEKMNESADGFTHIVKLETARRLKKPNSLLIMVDHSKPTQTLDFDFYHSFEKLVIIDHHRRNDDFPEQPLLSYIESSASSASELTVEILQFHDNNRRKMSTIEASIALAGIEMDTKNFTKATTARTFEAAAYLRSRGADNDLIKVIMATDFEKYKIVNEIVINSEIVFPGIVLGMGKKDQKYDNITTAKAADTMVEMAGVTAAFALTLHPNGFISISARSRNGFNVQTLMEQMGGGGHFNNAATQIYEKTLSEVKADLIRFLEERIENEDNH</sequence>
<feature type="transmembrane region" description="Helical" evidence="8">
    <location>
        <begin position="12"/>
        <end position="28"/>
    </location>
</feature>
<keyword evidence="5 6" id="KW-0472">Membrane</keyword>
<dbReference type="Gene3D" id="3.10.310.30">
    <property type="match status" value="1"/>
</dbReference>
<keyword evidence="3 8" id="KW-0812">Transmembrane</keyword>
<evidence type="ECO:0000256" key="2">
    <source>
        <dbReference type="ARBA" id="ARBA00022475"/>
    </source>
</evidence>
<dbReference type="GO" id="GO:0003676">
    <property type="term" value="F:nucleic acid binding"/>
    <property type="evidence" value="ECO:0007669"/>
    <property type="project" value="UniProtKB-UniRule"/>
</dbReference>
<keyword evidence="7" id="KW-0479">Metal-binding</keyword>
<feature type="domain" description="Cyclic-di-AMP phosphodiesterase GdpP-like PAS" evidence="11">
    <location>
        <begin position="80"/>
        <end position="156"/>
    </location>
</feature>
<comment type="catalytic activity">
    <reaction evidence="6">
        <text>3',3'-c-di-AMP + H2O = 5'-O-phosphonoadenylyl-(3'-&gt;5')-adenosine + H(+)</text>
        <dbReference type="Rhea" id="RHEA:54420"/>
        <dbReference type="ChEBI" id="CHEBI:15377"/>
        <dbReference type="ChEBI" id="CHEBI:15378"/>
        <dbReference type="ChEBI" id="CHEBI:71500"/>
        <dbReference type="ChEBI" id="CHEBI:138171"/>
    </reaction>
</comment>
<dbReference type="EMBL" id="WITJ01000011">
    <property type="protein sequence ID" value="MQW39992.1"/>
    <property type="molecule type" value="Genomic_DNA"/>
</dbReference>
<comment type="similarity">
    <text evidence="6">Belongs to the GdpP/PdeA phosphodiesterase family.</text>
</comment>
<dbReference type="GO" id="GO:0005886">
    <property type="term" value="C:plasma membrane"/>
    <property type="evidence" value="ECO:0007669"/>
    <property type="project" value="UniProtKB-SubCell"/>
</dbReference>
<dbReference type="Pfam" id="PF01368">
    <property type="entry name" value="DHH"/>
    <property type="match status" value="1"/>
</dbReference>
<evidence type="ECO:0000256" key="8">
    <source>
        <dbReference type="SAM" id="Phobius"/>
    </source>
</evidence>
<dbReference type="InterPro" id="IPR049553">
    <property type="entry name" value="GdpP-like_PAS"/>
</dbReference>
<comment type="cofactor">
    <cofactor evidence="7">
        <name>Mn(2+)</name>
        <dbReference type="ChEBI" id="CHEBI:29035"/>
    </cofactor>
    <text evidence="7">For phosphodiesterase activity, probably binds 2 Mn(2+) per subunit.</text>
</comment>
<dbReference type="AlphaFoldDB" id="A0A7X1ZB16"/>
<dbReference type="InterPro" id="IPR001667">
    <property type="entry name" value="DDH_dom"/>
</dbReference>
<organism evidence="12 13">
    <name type="scientific">Lactococcus hircilactis</name>
    <dbReference type="NCBI Taxonomy" id="1494462"/>
    <lineage>
        <taxon>Bacteria</taxon>
        <taxon>Bacillati</taxon>
        <taxon>Bacillota</taxon>
        <taxon>Bacilli</taxon>
        <taxon>Lactobacillales</taxon>
        <taxon>Streptococcaceae</taxon>
        <taxon>Lactococcus</taxon>
    </lineage>
</organism>
<comment type="subcellular location">
    <subcellularLocation>
        <location evidence="1">Cell membrane</location>
        <topology evidence="1">Multi-pass membrane protein</topology>
    </subcellularLocation>
</comment>
<dbReference type="RefSeq" id="WP_153496659.1">
    <property type="nucleotide sequence ID" value="NZ_CAXYUY010000012.1"/>
</dbReference>
<keyword evidence="6" id="KW-0378">Hydrolase</keyword>
<feature type="transmembrane region" description="Helical" evidence="8">
    <location>
        <begin position="34"/>
        <end position="52"/>
    </location>
</feature>
<keyword evidence="2 6" id="KW-1003">Cell membrane</keyword>